<dbReference type="CDD" id="cd20069">
    <property type="entry name" value="5TM_Oxa1-like"/>
    <property type="match status" value="1"/>
</dbReference>
<evidence type="ECO:0000256" key="6">
    <source>
        <dbReference type="SAM" id="MobiDB-lite"/>
    </source>
</evidence>
<organism evidence="9 10">
    <name type="scientific">Pythium oligandrum</name>
    <name type="common">Mycoparasitic fungus</name>
    <dbReference type="NCBI Taxonomy" id="41045"/>
    <lineage>
        <taxon>Eukaryota</taxon>
        <taxon>Sar</taxon>
        <taxon>Stramenopiles</taxon>
        <taxon>Oomycota</taxon>
        <taxon>Peronosporomycetes</taxon>
        <taxon>Pythiales</taxon>
        <taxon>Pythiaceae</taxon>
        <taxon>Pythium</taxon>
    </lineage>
</organism>
<feature type="transmembrane region" description="Helical" evidence="7">
    <location>
        <begin position="119"/>
        <end position="141"/>
    </location>
</feature>
<dbReference type="EMBL" id="SPLM01000111">
    <property type="protein sequence ID" value="TMW58481.1"/>
    <property type="molecule type" value="Genomic_DNA"/>
</dbReference>
<dbReference type="AlphaFoldDB" id="A0A8K1C8R4"/>
<dbReference type="PANTHER" id="PTHR12428">
    <property type="entry name" value="OXA1"/>
    <property type="match status" value="1"/>
</dbReference>
<dbReference type="GO" id="GO:0032979">
    <property type="term" value="P:protein insertion into mitochondrial inner membrane from matrix"/>
    <property type="evidence" value="ECO:0007669"/>
    <property type="project" value="TreeGrafter"/>
</dbReference>
<dbReference type="GO" id="GO:0005743">
    <property type="term" value="C:mitochondrial inner membrane"/>
    <property type="evidence" value="ECO:0007669"/>
    <property type="project" value="TreeGrafter"/>
</dbReference>
<keyword evidence="4 7" id="KW-0472">Membrane</keyword>
<dbReference type="InterPro" id="IPR028055">
    <property type="entry name" value="YidC/Oxa/ALB_C"/>
</dbReference>
<reference evidence="9" key="1">
    <citation type="submission" date="2019-03" db="EMBL/GenBank/DDBJ databases">
        <title>Long read genome sequence of the mycoparasitic Pythium oligandrum ATCC 38472 isolated from sugarbeet rhizosphere.</title>
        <authorList>
            <person name="Gaulin E."/>
        </authorList>
    </citation>
    <scope>NUCLEOTIDE SEQUENCE</scope>
    <source>
        <strain evidence="9">ATCC 38472_TT</strain>
    </source>
</reference>
<evidence type="ECO:0000256" key="2">
    <source>
        <dbReference type="ARBA" id="ARBA00022692"/>
    </source>
</evidence>
<feature type="region of interest" description="Disordered" evidence="6">
    <location>
        <begin position="334"/>
        <end position="357"/>
    </location>
</feature>
<accession>A0A8K1C8R4</accession>
<keyword evidence="3 7" id="KW-1133">Transmembrane helix</keyword>
<sequence>MAMWRGSQRLLVSRTLSAHHALHASTPRFFRPAVCVGFAQQPRYYSSNGSEENGATVTTDAVFEQLEEAATMMVRDTDLLQATGAVASSGGPEAASGSSLAIVQAVQSLIEQIHSTTGLPWWATLAATGVVFRAAVFPFYVSQIKSTQRLVQAKADFTKVISAYRFARSFIPKSKMEEHVQAMRLGKRAYELVLKKYDTRPVQTVLGSLVHIPLFILVAYSARDMIRSGNFEGLETGGFWLWSNLKETDSSYVLPFIASSSVFLNLEVSRRTRSVFWSNMLQYFQFAPILAFPVIVTLPQGVFFYWIASSWSSLAQTLLMQNNAFRRRIGLPPRGALATAPKPLAKQSSPPKPSEAT</sequence>
<keyword evidence="10" id="KW-1185">Reference proteome</keyword>
<dbReference type="InterPro" id="IPR001708">
    <property type="entry name" value="YidC/ALB3/OXA1/COX18"/>
</dbReference>
<feature type="transmembrane region" description="Helical" evidence="7">
    <location>
        <begin position="204"/>
        <end position="222"/>
    </location>
</feature>
<protein>
    <recommendedName>
        <fullName evidence="8">Membrane insertase YidC/Oxa/ALB C-terminal domain-containing protein</fullName>
    </recommendedName>
</protein>
<evidence type="ECO:0000256" key="5">
    <source>
        <dbReference type="RuleBase" id="RU003945"/>
    </source>
</evidence>
<dbReference type="Pfam" id="PF02096">
    <property type="entry name" value="60KD_IMP"/>
    <property type="match status" value="1"/>
</dbReference>
<comment type="similarity">
    <text evidence="5">Belongs to the OXA1/ALB3/YidC family.</text>
</comment>
<comment type="subcellular location">
    <subcellularLocation>
        <location evidence="1 5">Membrane</location>
        <topology evidence="1 5">Multi-pass membrane protein</topology>
    </subcellularLocation>
</comment>
<gene>
    <name evidence="9" type="ORF">Poli38472_010040</name>
</gene>
<proteinExistence type="inferred from homology"/>
<evidence type="ECO:0000256" key="7">
    <source>
        <dbReference type="SAM" id="Phobius"/>
    </source>
</evidence>
<feature type="domain" description="Membrane insertase YidC/Oxa/ALB C-terminal" evidence="8">
    <location>
        <begin position="122"/>
        <end position="321"/>
    </location>
</feature>
<evidence type="ECO:0000256" key="3">
    <source>
        <dbReference type="ARBA" id="ARBA00022989"/>
    </source>
</evidence>
<evidence type="ECO:0000256" key="4">
    <source>
        <dbReference type="ARBA" id="ARBA00023136"/>
    </source>
</evidence>
<evidence type="ECO:0000313" key="10">
    <source>
        <dbReference type="Proteomes" id="UP000794436"/>
    </source>
</evidence>
<evidence type="ECO:0000256" key="1">
    <source>
        <dbReference type="ARBA" id="ARBA00004141"/>
    </source>
</evidence>
<keyword evidence="2 5" id="KW-0812">Transmembrane</keyword>
<evidence type="ECO:0000259" key="8">
    <source>
        <dbReference type="Pfam" id="PF02096"/>
    </source>
</evidence>
<dbReference type="PANTHER" id="PTHR12428:SF65">
    <property type="entry name" value="CYTOCHROME C OXIDASE ASSEMBLY PROTEIN COX18, MITOCHONDRIAL"/>
    <property type="match status" value="1"/>
</dbReference>
<evidence type="ECO:0000313" key="9">
    <source>
        <dbReference type="EMBL" id="TMW58481.1"/>
    </source>
</evidence>
<name>A0A8K1C8R4_PYTOL</name>
<dbReference type="GO" id="GO:0032977">
    <property type="term" value="F:membrane insertase activity"/>
    <property type="evidence" value="ECO:0007669"/>
    <property type="project" value="InterPro"/>
</dbReference>
<dbReference type="OrthoDB" id="2148490at2759"/>
<dbReference type="Proteomes" id="UP000794436">
    <property type="component" value="Unassembled WGS sequence"/>
</dbReference>
<comment type="caution">
    <text evidence="9">The sequence shown here is derived from an EMBL/GenBank/DDBJ whole genome shotgun (WGS) entry which is preliminary data.</text>
</comment>